<organism evidence="1">
    <name type="scientific">Tuwongella immobilis</name>
    <dbReference type="NCBI Taxonomy" id="692036"/>
    <lineage>
        <taxon>Bacteria</taxon>
        <taxon>Pseudomonadati</taxon>
        <taxon>Planctomycetota</taxon>
        <taxon>Planctomycetia</taxon>
        <taxon>Gemmatales</taxon>
        <taxon>Gemmataceae</taxon>
        <taxon>Tuwongella</taxon>
    </lineage>
</organism>
<dbReference type="Proteomes" id="UP000464378">
    <property type="component" value="Chromosome"/>
</dbReference>
<protein>
    <submittedName>
        <fullName evidence="1">Uncharacterized protein</fullName>
    </submittedName>
</protein>
<dbReference type="EMBL" id="LR593887">
    <property type="protein sequence ID" value="VTR98016.1"/>
    <property type="molecule type" value="Genomic_DNA"/>
</dbReference>
<dbReference type="KEGG" id="tim:GMBLW1_26650"/>
<evidence type="ECO:0000313" key="2">
    <source>
        <dbReference type="Proteomes" id="UP000464378"/>
    </source>
</evidence>
<name>A0A6C2YJK8_9BACT</name>
<reference evidence="1" key="1">
    <citation type="submission" date="2019-04" db="EMBL/GenBank/DDBJ databases">
        <authorList>
            <consortium name="Science for Life Laboratories"/>
        </authorList>
    </citation>
    <scope>NUCLEOTIDE SEQUENCE</scope>
    <source>
        <strain evidence="1">MBLW1</strain>
    </source>
</reference>
<keyword evidence="2" id="KW-1185">Reference proteome</keyword>
<gene>
    <name evidence="1" type="ORF">GMBLW1_26650</name>
</gene>
<dbReference type="AlphaFoldDB" id="A0A6C2YJK8"/>
<dbReference type="InParanoid" id="A0A6C2YJK8"/>
<accession>A0A6C2YJK8</accession>
<proteinExistence type="predicted"/>
<dbReference type="EMBL" id="LR586016">
    <property type="protein sequence ID" value="VIP01295.1"/>
    <property type="molecule type" value="Genomic_DNA"/>
</dbReference>
<sequence>MPSGSQFRMDRSRSMSVILADIHVQGDRSQGATILIDLAP</sequence>
<evidence type="ECO:0000313" key="1">
    <source>
        <dbReference type="EMBL" id="VIP01295.1"/>
    </source>
</evidence>